<dbReference type="EMBL" id="JAIWYP010000003">
    <property type="protein sequence ID" value="KAH3856728.1"/>
    <property type="molecule type" value="Genomic_DNA"/>
</dbReference>
<sequence>MKAYITDNTHTKNSQSITNVIANADGNLRADRNAVLNRWTKYCSDRYTYPHKPYFRTIPDQKRTNN</sequence>
<dbReference type="Proteomes" id="UP000828390">
    <property type="component" value="Unassembled WGS sequence"/>
</dbReference>
<reference evidence="1" key="2">
    <citation type="submission" date="2020-11" db="EMBL/GenBank/DDBJ databases">
        <authorList>
            <person name="McCartney M.A."/>
            <person name="Auch B."/>
            <person name="Kono T."/>
            <person name="Mallez S."/>
            <person name="Becker A."/>
            <person name="Gohl D.M."/>
            <person name="Silverstein K.A.T."/>
            <person name="Koren S."/>
            <person name="Bechman K.B."/>
            <person name="Herman A."/>
            <person name="Abrahante J.E."/>
            <person name="Garbe J."/>
        </authorList>
    </citation>
    <scope>NUCLEOTIDE SEQUENCE</scope>
    <source>
        <strain evidence="1">Duluth1</strain>
        <tissue evidence="1">Whole animal</tissue>
    </source>
</reference>
<evidence type="ECO:0000313" key="2">
    <source>
        <dbReference type="EMBL" id="KAH3856728.1"/>
    </source>
</evidence>
<dbReference type="AlphaFoldDB" id="A0A9D4R7J3"/>
<accession>A0A9D4R7J3</accession>
<dbReference type="EMBL" id="JAIWYP010000003">
    <property type="protein sequence ID" value="KAH3856727.1"/>
    <property type="molecule type" value="Genomic_DNA"/>
</dbReference>
<name>A0A9D4R7J3_DREPO</name>
<keyword evidence="3" id="KW-1185">Reference proteome</keyword>
<comment type="caution">
    <text evidence="1">The sequence shown here is derived from an EMBL/GenBank/DDBJ whole genome shotgun (WGS) entry which is preliminary data.</text>
</comment>
<proteinExistence type="predicted"/>
<protein>
    <submittedName>
        <fullName evidence="1">Uncharacterized protein</fullName>
    </submittedName>
</protein>
<organism evidence="1 3">
    <name type="scientific">Dreissena polymorpha</name>
    <name type="common">Zebra mussel</name>
    <name type="synonym">Mytilus polymorpha</name>
    <dbReference type="NCBI Taxonomy" id="45954"/>
    <lineage>
        <taxon>Eukaryota</taxon>
        <taxon>Metazoa</taxon>
        <taxon>Spiralia</taxon>
        <taxon>Lophotrochozoa</taxon>
        <taxon>Mollusca</taxon>
        <taxon>Bivalvia</taxon>
        <taxon>Autobranchia</taxon>
        <taxon>Heteroconchia</taxon>
        <taxon>Euheterodonta</taxon>
        <taxon>Imparidentia</taxon>
        <taxon>Neoheterodontei</taxon>
        <taxon>Myida</taxon>
        <taxon>Dreissenoidea</taxon>
        <taxon>Dreissenidae</taxon>
        <taxon>Dreissena</taxon>
    </lineage>
</organism>
<evidence type="ECO:0000313" key="3">
    <source>
        <dbReference type="Proteomes" id="UP000828390"/>
    </source>
</evidence>
<reference evidence="1" key="1">
    <citation type="journal article" date="2019" name="bioRxiv">
        <title>The Genome of the Zebra Mussel, Dreissena polymorpha: A Resource for Invasive Species Research.</title>
        <authorList>
            <person name="McCartney M.A."/>
            <person name="Auch B."/>
            <person name="Kono T."/>
            <person name="Mallez S."/>
            <person name="Zhang Y."/>
            <person name="Obille A."/>
            <person name="Becker A."/>
            <person name="Abrahante J.E."/>
            <person name="Garbe J."/>
            <person name="Badalamenti J.P."/>
            <person name="Herman A."/>
            <person name="Mangelson H."/>
            <person name="Liachko I."/>
            <person name="Sullivan S."/>
            <person name="Sone E.D."/>
            <person name="Koren S."/>
            <person name="Silverstein K.A.T."/>
            <person name="Beckman K.B."/>
            <person name="Gohl D.M."/>
        </authorList>
    </citation>
    <scope>NUCLEOTIDE SEQUENCE</scope>
    <source>
        <strain evidence="1">Duluth1</strain>
        <tissue evidence="1">Whole animal</tissue>
    </source>
</reference>
<evidence type="ECO:0000313" key="1">
    <source>
        <dbReference type="EMBL" id="KAH3856727.1"/>
    </source>
</evidence>
<gene>
    <name evidence="1" type="ORF">DPMN_099320</name>
    <name evidence="2" type="ORF">DPMN_099321</name>
</gene>